<keyword evidence="4" id="KW-1185">Reference proteome</keyword>
<dbReference type="InterPro" id="IPR002364">
    <property type="entry name" value="Quin_OxRdtase/zeta-crystal_CS"/>
</dbReference>
<dbReference type="PANTHER" id="PTHR11695">
    <property type="entry name" value="ALCOHOL DEHYDROGENASE RELATED"/>
    <property type="match status" value="1"/>
</dbReference>
<dbReference type="Pfam" id="PF08240">
    <property type="entry name" value="ADH_N"/>
    <property type="match status" value="1"/>
</dbReference>
<comment type="caution">
    <text evidence="3">The sequence shown here is derived from an EMBL/GenBank/DDBJ whole genome shotgun (WGS) entry which is preliminary data.</text>
</comment>
<evidence type="ECO:0000313" key="3">
    <source>
        <dbReference type="EMBL" id="MBD7936326.1"/>
    </source>
</evidence>
<accession>A0ABR8QLC7</accession>
<dbReference type="InterPro" id="IPR050700">
    <property type="entry name" value="YIM1/Zinc_Alcohol_DH_Fams"/>
</dbReference>
<dbReference type="InterPro" id="IPR036291">
    <property type="entry name" value="NAD(P)-bd_dom_sf"/>
</dbReference>
<dbReference type="Pfam" id="PF00107">
    <property type="entry name" value="ADH_zinc_N"/>
    <property type="match status" value="1"/>
</dbReference>
<dbReference type="SUPFAM" id="SSF51735">
    <property type="entry name" value="NAD(P)-binding Rossmann-fold domains"/>
    <property type="match status" value="1"/>
</dbReference>
<evidence type="ECO:0000313" key="4">
    <source>
        <dbReference type="Proteomes" id="UP000657931"/>
    </source>
</evidence>
<gene>
    <name evidence="3" type="ORF">H9655_04750</name>
</gene>
<dbReference type="Proteomes" id="UP000657931">
    <property type="component" value="Unassembled WGS sequence"/>
</dbReference>
<evidence type="ECO:0000256" key="1">
    <source>
        <dbReference type="ARBA" id="ARBA00023002"/>
    </source>
</evidence>
<keyword evidence="1" id="KW-0560">Oxidoreductase</keyword>
<feature type="domain" description="Enoyl reductase (ER)" evidence="2">
    <location>
        <begin position="10"/>
        <end position="310"/>
    </location>
</feature>
<dbReference type="Gene3D" id="3.40.50.720">
    <property type="entry name" value="NAD(P)-binding Rossmann-like Domain"/>
    <property type="match status" value="1"/>
</dbReference>
<dbReference type="InterPro" id="IPR013149">
    <property type="entry name" value="ADH-like_C"/>
</dbReference>
<dbReference type="InterPro" id="IPR011032">
    <property type="entry name" value="GroES-like_sf"/>
</dbReference>
<dbReference type="InterPro" id="IPR013154">
    <property type="entry name" value="ADH-like_N"/>
</dbReference>
<protein>
    <submittedName>
        <fullName evidence="3">NADP-dependent oxidoreductase</fullName>
    </submittedName>
</protein>
<evidence type="ECO:0000259" key="2">
    <source>
        <dbReference type="SMART" id="SM00829"/>
    </source>
</evidence>
<dbReference type="EMBL" id="JACSQT010000002">
    <property type="protein sequence ID" value="MBD7936326.1"/>
    <property type="molecule type" value="Genomic_DNA"/>
</dbReference>
<dbReference type="CDD" id="cd05289">
    <property type="entry name" value="MDR_like_2"/>
    <property type="match status" value="1"/>
</dbReference>
<dbReference type="PANTHER" id="PTHR11695:SF294">
    <property type="entry name" value="RETICULON-4-INTERACTING PROTEIN 1, MITOCHONDRIAL"/>
    <property type="match status" value="1"/>
</dbReference>
<name>A0ABR8QLC7_9BACI</name>
<dbReference type="SUPFAM" id="SSF50129">
    <property type="entry name" value="GroES-like"/>
    <property type="match status" value="1"/>
</dbReference>
<dbReference type="InterPro" id="IPR020843">
    <property type="entry name" value="ER"/>
</dbReference>
<proteinExistence type="predicted"/>
<sequence>MKKILMREYGSEDVLFEANENIPSITANQILIRMVAASINNIDTVIRKQGLPASVPTGLQPKFPHLLGQDFSGIVTQIGENVTEFQVGDHVIGITFTGTYSEYIAVDEASYVAKVPNDLDLIPLGGLGVVSSTAWRSVIGHGQVKPNQRVLIHGGAGGVGSMAIQLAKNAGAYVITTATESNKDFLKELGADEIIDYTTVNFEEVIHDIDLVIDTVGGITQDKSYRVMKSSGKMFSTAQVPDQKKAVEYGVEAQYISSDIRTETLHSIINLYTEKKLIVRVNKIYPFTLDGIKTSHKDFENGPNNGKRIISFNK</sequence>
<organism evidence="3 4">
    <name type="scientific">Cytobacillus stercorigallinarum</name>
    <dbReference type="NCBI Taxonomy" id="2762240"/>
    <lineage>
        <taxon>Bacteria</taxon>
        <taxon>Bacillati</taxon>
        <taxon>Bacillota</taxon>
        <taxon>Bacilli</taxon>
        <taxon>Bacillales</taxon>
        <taxon>Bacillaceae</taxon>
        <taxon>Cytobacillus</taxon>
    </lineage>
</organism>
<dbReference type="Gene3D" id="3.90.180.10">
    <property type="entry name" value="Medium-chain alcohol dehydrogenases, catalytic domain"/>
    <property type="match status" value="1"/>
</dbReference>
<dbReference type="RefSeq" id="WP_191811462.1">
    <property type="nucleotide sequence ID" value="NZ_JACSQT010000002.1"/>
</dbReference>
<dbReference type="SMART" id="SM00829">
    <property type="entry name" value="PKS_ER"/>
    <property type="match status" value="1"/>
</dbReference>
<reference evidence="3 4" key="1">
    <citation type="submission" date="2020-08" db="EMBL/GenBank/DDBJ databases">
        <title>A Genomic Blueprint of the Chicken Gut Microbiome.</title>
        <authorList>
            <person name="Gilroy R."/>
            <person name="Ravi A."/>
            <person name="Getino M."/>
            <person name="Pursley I."/>
            <person name="Horton D.L."/>
            <person name="Alikhan N.-F."/>
            <person name="Baker D."/>
            <person name="Gharbi K."/>
            <person name="Hall N."/>
            <person name="Watson M."/>
            <person name="Adriaenssens E.M."/>
            <person name="Foster-Nyarko E."/>
            <person name="Jarju S."/>
            <person name="Secka A."/>
            <person name="Antonio M."/>
            <person name="Oren A."/>
            <person name="Chaudhuri R."/>
            <person name="La Ragione R.M."/>
            <person name="Hildebrand F."/>
            <person name="Pallen M.J."/>
        </authorList>
    </citation>
    <scope>NUCLEOTIDE SEQUENCE [LARGE SCALE GENOMIC DNA]</scope>
    <source>
        <strain evidence="3 4">Sa5YUA1</strain>
    </source>
</reference>
<dbReference type="PROSITE" id="PS01162">
    <property type="entry name" value="QOR_ZETA_CRYSTAL"/>
    <property type="match status" value="1"/>
</dbReference>